<dbReference type="Proteomes" id="UP000712600">
    <property type="component" value="Unassembled WGS sequence"/>
</dbReference>
<evidence type="ECO:0000313" key="2">
    <source>
        <dbReference type="EMBL" id="KAF3584691.1"/>
    </source>
</evidence>
<gene>
    <name evidence="2" type="ORF">F2Q69_00027117</name>
</gene>
<sequence>MDRKSEVMIHSPEPAKPVLYLPQLEAYRFNQLQTRHWRPGDHSTTQEESYTANRSSTSSYRVPANIGSKGSPLTPTCLMWKLLHSNSNSSFSLSLCTKSEPSRPSRRSQGSSIIPLNRLQLDFNHIAHPIIYLIDLSKPHATHPTSLNMCSDTKNIVGTDSCWSDGWPEMIEGVLYNGRLGAYIMLRYKAGRFKGIIELPWDLLDGLEDSGWSDGWPEMIEGVLYSGRLGAYIMLRDKVKNLIFLNNGRFKGIIEIPWDFLDGLEGSDVVHKLKEKELLEFECKSFQIRQVGVNGDPFDPMLAGAWYELVELLLAVYDVS</sequence>
<evidence type="ECO:0000256" key="1">
    <source>
        <dbReference type="SAM" id="MobiDB-lite"/>
    </source>
</evidence>
<organism evidence="2 3">
    <name type="scientific">Brassica cretica</name>
    <name type="common">Mustard</name>
    <dbReference type="NCBI Taxonomy" id="69181"/>
    <lineage>
        <taxon>Eukaryota</taxon>
        <taxon>Viridiplantae</taxon>
        <taxon>Streptophyta</taxon>
        <taxon>Embryophyta</taxon>
        <taxon>Tracheophyta</taxon>
        <taxon>Spermatophyta</taxon>
        <taxon>Magnoliopsida</taxon>
        <taxon>eudicotyledons</taxon>
        <taxon>Gunneridae</taxon>
        <taxon>Pentapetalae</taxon>
        <taxon>rosids</taxon>
        <taxon>malvids</taxon>
        <taxon>Brassicales</taxon>
        <taxon>Brassicaceae</taxon>
        <taxon>Brassiceae</taxon>
        <taxon>Brassica</taxon>
    </lineage>
</organism>
<name>A0A8S9RTT9_BRACR</name>
<reference evidence="2" key="1">
    <citation type="submission" date="2019-12" db="EMBL/GenBank/DDBJ databases">
        <title>Genome sequencing and annotation of Brassica cretica.</title>
        <authorList>
            <person name="Studholme D.J."/>
            <person name="Sarris P."/>
        </authorList>
    </citation>
    <scope>NUCLEOTIDE SEQUENCE</scope>
    <source>
        <strain evidence="2">PFS-109/04</strain>
        <tissue evidence="2">Leaf</tissue>
    </source>
</reference>
<feature type="region of interest" description="Disordered" evidence="1">
    <location>
        <begin position="36"/>
        <end position="63"/>
    </location>
</feature>
<dbReference type="EMBL" id="QGKX02000088">
    <property type="protein sequence ID" value="KAF3584691.1"/>
    <property type="molecule type" value="Genomic_DNA"/>
</dbReference>
<proteinExistence type="predicted"/>
<protein>
    <submittedName>
        <fullName evidence="2">Uncharacterized protein</fullName>
    </submittedName>
</protein>
<dbReference type="AlphaFoldDB" id="A0A8S9RTT9"/>
<evidence type="ECO:0000313" key="3">
    <source>
        <dbReference type="Proteomes" id="UP000712600"/>
    </source>
</evidence>
<comment type="caution">
    <text evidence="2">The sequence shown here is derived from an EMBL/GenBank/DDBJ whole genome shotgun (WGS) entry which is preliminary data.</text>
</comment>
<feature type="compositionally biased region" description="Polar residues" evidence="1">
    <location>
        <begin position="46"/>
        <end position="60"/>
    </location>
</feature>
<accession>A0A8S9RTT9</accession>